<dbReference type="EC" id="2.4.2.1" evidence="4"/>
<feature type="binding site" description="in other chain" evidence="4">
    <location>
        <position position="21"/>
    </location>
    <ligand>
        <name>phosphate</name>
        <dbReference type="ChEBI" id="CHEBI:43474"/>
        <note>ligand shared between dimeric partners</note>
    </ligand>
</feature>
<evidence type="ECO:0000313" key="7">
    <source>
        <dbReference type="Proteomes" id="UP000190814"/>
    </source>
</evidence>
<comment type="similarity">
    <text evidence="4">Belongs to the PNP/UDP phosphorylase family.</text>
</comment>
<keyword evidence="2 4" id="KW-0808">Transferase</keyword>
<dbReference type="CDD" id="cd09006">
    <property type="entry name" value="PNP_EcPNPI-like"/>
    <property type="match status" value="1"/>
</dbReference>
<accession>A0A1T4VA71</accession>
<proteinExistence type="inferred from homology"/>
<evidence type="ECO:0000313" key="6">
    <source>
        <dbReference type="EMBL" id="SKA61817.1"/>
    </source>
</evidence>
<dbReference type="RefSeq" id="WP_078765460.1">
    <property type="nucleotide sequence ID" value="NZ_FUXZ01000003.1"/>
</dbReference>
<dbReference type="AlphaFoldDB" id="A0A1T4VA71"/>
<keyword evidence="1 4" id="KW-0328">Glycosyltransferase</keyword>
<dbReference type="NCBIfam" id="TIGR00107">
    <property type="entry name" value="deoD"/>
    <property type="match status" value="1"/>
</dbReference>
<feature type="binding site" evidence="4">
    <location>
        <position position="5"/>
    </location>
    <ligand>
        <name>a purine D-ribonucleoside</name>
        <dbReference type="ChEBI" id="CHEBI:142355"/>
        <note>ligand shared between dimeric partners</note>
    </ligand>
</feature>
<dbReference type="PANTHER" id="PTHR43691">
    <property type="entry name" value="URIDINE PHOSPHORYLASE"/>
    <property type="match status" value="1"/>
</dbReference>
<dbReference type="GO" id="GO:0004731">
    <property type="term" value="F:purine-nucleoside phosphorylase activity"/>
    <property type="evidence" value="ECO:0007669"/>
    <property type="project" value="UniProtKB-UniRule"/>
</dbReference>
<keyword evidence="7" id="KW-1185">Reference proteome</keyword>
<feature type="binding site" description="in other chain" evidence="4">
    <location>
        <begin position="204"/>
        <end position="205"/>
    </location>
    <ligand>
        <name>a purine D-ribonucleoside</name>
        <dbReference type="ChEBI" id="CHEBI:142355"/>
        <note>ligand shared between dimeric partners</note>
    </ligand>
</feature>
<feature type="binding site" description="in other chain" evidence="4">
    <location>
        <begin position="88"/>
        <end position="91"/>
    </location>
    <ligand>
        <name>phosphate</name>
        <dbReference type="ChEBI" id="CHEBI:43474"/>
        <note>ligand shared between dimeric partners</note>
    </ligand>
</feature>
<feature type="site" description="Important for catalytic activity" evidence="4">
    <location>
        <position position="218"/>
    </location>
</feature>
<comment type="function">
    <text evidence="4">Catalyzes the reversible phosphorolytic breakdown of the N-glycosidic bond in the beta-(deoxy)ribonucleoside molecules, with the formation of the corresponding free purine bases and pentose-1-phosphate.</text>
</comment>
<sequence>MATPHNNANPGDIAKIVIMPGDPLRAKFIAENFLEGAEMFTDVRNVYGYTGTYKGKQISVMAHGMGMPSIGIYAYELFNMYDVDVIIRVGSTGGLKDEVQVKDIILAQGCSTDSNFADQYEMPGILAPIADFGLLNKAYNKAQELGINVRVGNVLTSNHFYNGFTNAYERWRSMGVLCTEMESAALYYLAAQANKRALSILTVSDHLFRDEEMSAKEREQGFTEMINLALETALEI</sequence>
<dbReference type="PANTHER" id="PTHR43691:SF11">
    <property type="entry name" value="FI09636P-RELATED"/>
    <property type="match status" value="1"/>
</dbReference>
<organism evidence="6 7">
    <name type="scientific">Eubacterium uniforme</name>
    <dbReference type="NCBI Taxonomy" id="39495"/>
    <lineage>
        <taxon>Bacteria</taxon>
        <taxon>Bacillati</taxon>
        <taxon>Bacillota</taxon>
        <taxon>Clostridia</taxon>
        <taxon>Eubacteriales</taxon>
        <taxon>Eubacteriaceae</taxon>
        <taxon>Eubacterium</taxon>
    </lineage>
</organism>
<dbReference type="GO" id="GO:0005829">
    <property type="term" value="C:cytosol"/>
    <property type="evidence" value="ECO:0007669"/>
    <property type="project" value="TreeGrafter"/>
</dbReference>
<evidence type="ECO:0000259" key="5">
    <source>
        <dbReference type="Pfam" id="PF01048"/>
    </source>
</evidence>
<dbReference type="GO" id="GO:0004850">
    <property type="term" value="F:uridine phosphorylase activity"/>
    <property type="evidence" value="ECO:0007669"/>
    <property type="project" value="UniProtKB-EC"/>
</dbReference>
<dbReference type="OrthoDB" id="9782889at2"/>
<dbReference type="NCBIfam" id="NF004489">
    <property type="entry name" value="PRK05819.1"/>
    <property type="match status" value="1"/>
</dbReference>
<name>A0A1T4VA71_9FIRM</name>
<dbReference type="Gene3D" id="3.40.50.1580">
    <property type="entry name" value="Nucleoside phosphorylase domain"/>
    <property type="match status" value="1"/>
</dbReference>
<feature type="domain" description="Nucleoside phosphorylase" evidence="5">
    <location>
        <begin position="15"/>
        <end position="221"/>
    </location>
</feature>
<evidence type="ECO:0000256" key="2">
    <source>
        <dbReference type="ARBA" id="ARBA00022679"/>
    </source>
</evidence>
<comment type="catalytic activity">
    <reaction evidence="4">
        <text>a purine D-ribonucleoside + phosphate = a purine nucleobase + alpha-D-ribose 1-phosphate</text>
        <dbReference type="Rhea" id="RHEA:19805"/>
        <dbReference type="ChEBI" id="CHEBI:26386"/>
        <dbReference type="ChEBI" id="CHEBI:43474"/>
        <dbReference type="ChEBI" id="CHEBI:57720"/>
        <dbReference type="ChEBI" id="CHEBI:142355"/>
        <dbReference type="EC" id="2.4.2.1"/>
    </reaction>
</comment>
<dbReference type="GO" id="GO:0006218">
    <property type="term" value="P:uridine catabolic process"/>
    <property type="evidence" value="ECO:0007669"/>
    <property type="project" value="TreeGrafter"/>
</dbReference>
<comment type="catalytic activity">
    <reaction evidence="3">
        <text>uridine + phosphate = alpha-D-ribose 1-phosphate + uracil</text>
        <dbReference type="Rhea" id="RHEA:24388"/>
        <dbReference type="ChEBI" id="CHEBI:16704"/>
        <dbReference type="ChEBI" id="CHEBI:17568"/>
        <dbReference type="ChEBI" id="CHEBI:43474"/>
        <dbReference type="ChEBI" id="CHEBI:57720"/>
        <dbReference type="EC" id="2.4.2.3"/>
    </reaction>
</comment>
<dbReference type="EMBL" id="FUXZ01000003">
    <property type="protein sequence ID" value="SKA61817.1"/>
    <property type="molecule type" value="Genomic_DNA"/>
</dbReference>
<dbReference type="Proteomes" id="UP000190814">
    <property type="component" value="Unassembled WGS sequence"/>
</dbReference>
<dbReference type="HAMAP" id="MF_01627">
    <property type="entry name" value="Pur_nucleosid_phosp"/>
    <property type="match status" value="1"/>
</dbReference>
<evidence type="ECO:0000256" key="1">
    <source>
        <dbReference type="ARBA" id="ARBA00022676"/>
    </source>
</evidence>
<comment type="subunit">
    <text evidence="4">Homohexamer; trimer of homodimers.</text>
</comment>
<dbReference type="Pfam" id="PF01048">
    <property type="entry name" value="PNP_UDP_1"/>
    <property type="match status" value="1"/>
</dbReference>
<feature type="binding site" description="in other chain" evidence="4">
    <location>
        <begin position="180"/>
        <end position="182"/>
    </location>
    <ligand>
        <name>a purine D-ribonucleoside</name>
        <dbReference type="ChEBI" id="CHEBI:142355"/>
        <note>ligand shared between dimeric partners</note>
    </ligand>
</feature>
<dbReference type="STRING" id="39495.SAMN02745111_00572"/>
<evidence type="ECO:0000256" key="3">
    <source>
        <dbReference type="ARBA" id="ARBA00048447"/>
    </source>
</evidence>
<feature type="binding site" description="in other chain" evidence="4">
    <location>
        <position position="25"/>
    </location>
    <ligand>
        <name>phosphate</name>
        <dbReference type="ChEBI" id="CHEBI:43474"/>
        <note>ligand shared between dimeric partners</note>
    </ligand>
</feature>
<evidence type="ECO:0000256" key="4">
    <source>
        <dbReference type="HAMAP-Rule" id="MF_01627"/>
    </source>
</evidence>
<feature type="active site" description="Proton donor" evidence="4">
    <location>
        <position position="205"/>
    </location>
</feature>
<dbReference type="InterPro" id="IPR004402">
    <property type="entry name" value="DeoD-type"/>
</dbReference>
<feature type="binding site" evidence="4">
    <location>
        <position position="44"/>
    </location>
    <ligand>
        <name>phosphate</name>
        <dbReference type="ChEBI" id="CHEBI:43474"/>
        <note>ligand shared between dimeric partners</note>
    </ligand>
</feature>
<gene>
    <name evidence="4" type="primary">deoD</name>
    <name evidence="6" type="ORF">SAMN02745111_00572</name>
</gene>
<dbReference type="InterPro" id="IPR000845">
    <property type="entry name" value="Nucleoside_phosphorylase_d"/>
</dbReference>
<reference evidence="6 7" key="1">
    <citation type="submission" date="2017-02" db="EMBL/GenBank/DDBJ databases">
        <authorList>
            <person name="Peterson S.W."/>
        </authorList>
    </citation>
    <scope>NUCLEOTIDE SEQUENCE [LARGE SCALE GENOMIC DNA]</scope>
    <source>
        <strain evidence="6 7">ATCC 35992</strain>
    </source>
</reference>
<comment type="catalytic activity">
    <reaction evidence="4">
        <text>a purine 2'-deoxy-D-ribonucleoside + phosphate = a purine nucleobase + 2-deoxy-alpha-D-ribose 1-phosphate</text>
        <dbReference type="Rhea" id="RHEA:36431"/>
        <dbReference type="ChEBI" id="CHEBI:26386"/>
        <dbReference type="ChEBI" id="CHEBI:43474"/>
        <dbReference type="ChEBI" id="CHEBI:57259"/>
        <dbReference type="ChEBI" id="CHEBI:142361"/>
        <dbReference type="EC" id="2.4.2.1"/>
    </reaction>
</comment>
<dbReference type="GO" id="GO:0042278">
    <property type="term" value="P:purine nucleoside metabolic process"/>
    <property type="evidence" value="ECO:0007669"/>
    <property type="project" value="UniProtKB-UniRule"/>
</dbReference>
<protein>
    <recommendedName>
        <fullName evidence="4">Purine nucleoside phosphorylase DeoD-type</fullName>
        <shortName evidence="4">PNP</shortName>
        <ecNumber evidence="4">2.4.2.1</ecNumber>
    </recommendedName>
</protein>
<dbReference type="InterPro" id="IPR035994">
    <property type="entry name" value="Nucleoside_phosphorylase_sf"/>
</dbReference>
<dbReference type="SUPFAM" id="SSF53167">
    <property type="entry name" value="Purine and uridine phosphorylases"/>
    <property type="match status" value="1"/>
</dbReference>